<organism evidence="3 4">
    <name type="scientific">Mortierella polycephala</name>
    <dbReference type="NCBI Taxonomy" id="41804"/>
    <lineage>
        <taxon>Eukaryota</taxon>
        <taxon>Fungi</taxon>
        <taxon>Fungi incertae sedis</taxon>
        <taxon>Mucoromycota</taxon>
        <taxon>Mortierellomycotina</taxon>
        <taxon>Mortierellomycetes</taxon>
        <taxon>Mortierellales</taxon>
        <taxon>Mortierellaceae</taxon>
        <taxon>Mortierella</taxon>
    </lineage>
</organism>
<dbReference type="AlphaFoldDB" id="A0A9P6TUK9"/>
<gene>
    <name evidence="3" type="ORF">BG011_001763</name>
</gene>
<feature type="region of interest" description="Disordered" evidence="2">
    <location>
        <begin position="1"/>
        <end position="32"/>
    </location>
</feature>
<dbReference type="Proteomes" id="UP000726737">
    <property type="component" value="Unassembled WGS sequence"/>
</dbReference>
<evidence type="ECO:0000256" key="2">
    <source>
        <dbReference type="SAM" id="MobiDB-lite"/>
    </source>
</evidence>
<keyword evidence="4" id="KW-1185">Reference proteome</keyword>
<feature type="compositionally biased region" description="Polar residues" evidence="2">
    <location>
        <begin position="20"/>
        <end position="29"/>
    </location>
</feature>
<feature type="coiled-coil region" evidence="1">
    <location>
        <begin position="125"/>
        <end position="159"/>
    </location>
</feature>
<evidence type="ECO:0000313" key="3">
    <source>
        <dbReference type="EMBL" id="KAG0247259.1"/>
    </source>
</evidence>
<dbReference type="EMBL" id="JAAAJA010001499">
    <property type="protein sequence ID" value="KAG0247259.1"/>
    <property type="molecule type" value="Genomic_DNA"/>
</dbReference>
<name>A0A9P6TUK9_9FUNG</name>
<comment type="caution">
    <text evidence="3">The sequence shown here is derived from an EMBL/GenBank/DDBJ whole genome shotgun (WGS) entry which is preliminary data.</text>
</comment>
<evidence type="ECO:0000256" key="1">
    <source>
        <dbReference type="SAM" id="Coils"/>
    </source>
</evidence>
<feature type="region of interest" description="Disordered" evidence="2">
    <location>
        <begin position="44"/>
        <end position="93"/>
    </location>
</feature>
<reference evidence="3" key="1">
    <citation type="journal article" date="2020" name="Fungal Divers.">
        <title>Resolving the Mortierellaceae phylogeny through synthesis of multi-gene phylogenetics and phylogenomics.</title>
        <authorList>
            <person name="Vandepol N."/>
            <person name="Liber J."/>
            <person name="Desiro A."/>
            <person name="Na H."/>
            <person name="Kennedy M."/>
            <person name="Barry K."/>
            <person name="Grigoriev I.V."/>
            <person name="Miller A.N."/>
            <person name="O'Donnell K."/>
            <person name="Stajich J.E."/>
            <person name="Bonito G."/>
        </authorList>
    </citation>
    <scope>NUCLEOTIDE SEQUENCE</scope>
    <source>
        <strain evidence="3">KOD948</strain>
    </source>
</reference>
<proteinExistence type="predicted"/>
<dbReference type="OrthoDB" id="10549895at2759"/>
<accession>A0A9P6TUK9</accession>
<protein>
    <submittedName>
        <fullName evidence="3">Uncharacterized protein</fullName>
    </submittedName>
</protein>
<sequence>MLNTLPVASPSVGKAPKSIAPSNASQPAIESSDWLPKETYYSSAPHQARVYGKDADNLTKETSIPEEVDSTTITGDRGDPPGLMATTTSSTSSATEELEKRLQGHMELLHGQQKQSFQELKDVWKEQSIQTNERLKEQKQDLQELKNVWKEQQRSYESQIAELKVYLSTLLTTRS</sequence>
<keyword evidence="1" id="KW-0175">Coiled coil</keyword>
<evidence type="ECO:0000313" key="4">
    <source>
        <dbReference type="Proteomes" id="UP000726737"/>
    </source>
</evidence>